<feature type="region of interest" description="Disordered" evidence="2">
    <location>
        <begin position="1"/>
        <end position="21"/>
    </location>
</feature>
<dbReference type="HOGENOM" id="CLU_038167_0_0_1"/>
<evidence type="ECO:0000313" key="4">
    <source>
        <dbReference type="EMBL" id="EDQ99490.1"/>
    </source>
</evidence>
<organism evidence="5">
    <name type="scientific">Laccaria bicolor (strain S238N-H82 / ATCC MYA-4686)</name>
    <name type="common">Bicoloured deceiver</name>
    <name type="synonym">Laccaria laccata var. bicolor</name>
    <dbReference type="NCBI Taxonomy" id="486041"/>
    <lineage>
        <taxon>Eukaryota</taxon>
        <taxon>Fungi</taxon>
        <taxon>Dikarya</taxon>
        <taxon>Basidiomycota</taxon>
        <taxon>Agaricomycotina</taxon>
        <taxon>Agaricomycetes</taxon>
        <taxon>Agaricomycetidae</taxon>
        <taxon>Agaricales</taxon>
        <taxon>Agaricineae</taxon>
        <taxon>Hydnangiaceae</taxon>
        <taxon>Laccaria</taxon>
    </lineage>
</organism>
<evidence type="ECO:0000313" key="5">
    <source>
        <dbReference type="Proteomes" id="UP000001194"/>
    </source>
</evidence>
<dbReference type="RefSeq" id="XP_001889839.1">
    <property type="nucleotide sequence ID" value="XM_001889804.1"/>
</dbReference>
<evidence type="ECO:0000259" key="3">
    <source>
        <dbReference type="Pfam" id="PF15249"/>
    </source>
</evidence>
<dbReference type="KEGG" id="lbc:LACBIDRAFT_316443"/>
<keyword evidence="5" id="KW-1185">Reference proteome</keyword>
<sequence>MSKSFAASSNPQRSYSSVYRAPVTAQNTLGANGSFTKSLSGLSSSIGSAIWQAPSHWNVGSSTAPQQPTVSYKKPPKVKKRTPEELEITKQKAARVASRLALDQPAVLNPDVDTPFTDHLDVVNRLLPYHVFQQPKEDLEYLLSGKGKGKGKARQLDLQEEVQETTFALECYRRRQAIHKRMRNLKIRSGKRLAPDDQAYVLAQSVLETERNETAQISIELRTARADLERIERDKRMASGNMGRVTQYPSATPATMPQYYRPYPYPYTQVYGAPMATGSTSTFQASPPPLPLTGYTPYQSAGAIPVQLPVASLPALHALGIMPVPASSLPPEGQPQPAAVLRGSTANGTMLSLEINVSLLQSAQMSGLAMVLNSLMARSGQVQAEAMGNSATPTETLAKGS</sequence>
<dbReference type="Proteomes" id="UP000001194">
    <property type="component" value="Unassembled WGS sequence"/>
</dbReference>
<dbReference type="GO" id="GO:0016514">
    <property type="term" value="C:SWI/SNF complex"/>
    <property type="evidence" value="ECO:0007669"/>
    <property type="project" value="TreeGrafter"/>
</dbReference>
<dbReference type="AlphaFoldDB" id="B0E0Z3"/>
<dbReference type="InterPro" id="IPR015671">
    <property type="entry name" value="GSCR1_dom"/>
</dbReference>
<dbReference type="OrthoDB" id="2556847at2759"/>
<protein>
    <submittedName>
        <fullName evidence="4">Predicted protein</fullName>
    </submittedName>
</protein>
<name>B0E0Z3_LACBS</name>
<feature type="compositionally biased region" description="Polar residues" evidence="2">
    <location>
        <begin position="59"/>
        <end position="70"/>
    </location>
</feature>
<feature type="compositionally biased region" description="Polar residues" evidence="2">
    <location>
        <begin position="1"/>
        <end position="17"/>
    </location>
</feature>
<keyword evidence="1" id="KW-0175">Coiled coil</keyword>
<proteinExistence type="predicted"/>
<gene>
    <name evidence="4" type="ORF">LACBIDRAFT_316443</name>
</gene>
<feature type="coiled-coil region" evidence="1">
    <location>
        <begin position="214"/>
        <end position="241"/>
    </location>
</feature>
<feature type="domain" description="GLTSCR protein conserved" evidence="3">
    <location>
        <begin position="103"/>
        <end position="217"/>
    </location>
</feature>
<dbReference type="Pfam" id="PF15249">
    <property type="entry name" value="GLTSCR1"/>
    <property type="match status" value="1"/>
</dbReference>
<evidence type="ECO:0000256" key="2">
    <source>
        <dbReference type="SAM" id="MobiDB-lite"/>
    </source>
</evidence>
<dbReference type="GO" id="GO:0045893">
    <property type="term" value="P:positive regulation of DNA-templated transcription"/>
    <property type="evidence" value="ECO:0007669"/>
    <property type="project" value="TreeGrafter"/>
</dbReference>
<dbReference type="InterPro" id="IPR052438">
    <property type="entry name" value="Chromatin_remod/trans_coact"/>
</dbReference>
<reference evidence="4 5" key="1">
    <citation type="journal article" date="2008" name="Nature">
        <title>The genome of Laccaria bicolor provides insights into mycorrhizal symbiosis.</title>
        <authorList>
            <person name="Martin F."/>
            <person name="Aerts A."/>
            <person name="Ahren D."/>
            <person name="Brun A."/>
            <person name="Danchin E.G.J."/>
            <person name="Duchaussoy F."/>
            <person name="Gibon J."/>
            <person name="Kohler A."/>
            <person name="Lindquist E."/>
            <person name="Pereda V."/>
            <person name="Salamov A."/>
            <person name="Shapiro H.J."/>
            <person name="Wuyts J."/>
            <person name="Blaudez D."/>
            <person name="Buee M."/>
            <person name="Brokstein P."/>
            <person name="Canbaeck B."/>
            <person name="Cohen D."/>
            <person name="Courty P.E."/>
            <person name="Coutinho P.M."/>
            <person name="Delaruelle C."/>
            <person name="Detter J.C."/>
            <person name="Deveau A."/>
            <person name="DiFazio S."/>
            <person name="Duplessis S."/>
            <person name="Fraissinet-Tachet L."/>
            <person name="Lucic E."/>
            <person name="Frey-Klett P."/>
            <person name="Fourrey C."/>
            <person name="Feussner I."/>
            <person name="Gay G."/>
            <person name="Grimwood J."/>
            <person name="Hoegger P.J."/>
            <person name="Jain P."/>
            <person name="Kilaru S."/>
            <person name="Labbe J."/>
            <person name="Lin Y.C."/>
            <person name="Legue V."/>
            <person name="Le Tacon F."/>
            <person name="Marmeisse R."/>
            <person name="Melayah D."/>
            <person name="Montanini B."/>
            <person name="Muratet M."/>
            <person name="Nehls U."/>
            <person name="Niculita-Hirzel H."/>
            <person name="Oudot-Le Secq M.P."/>
            <person name="Peter M."/>
            <person name="Quesneville H."/>
            <person name="Rajashekar B."/>
            <person name="Reich M."/>
            <person name="Rouhier N."/>
            <person name="Schmutz J."/>
            <person name="Yin T."/>
            <person name="Chalot M."/>
            <person name="Henrissat B."/>
            <person name="Kuees U."/>
            <person name="Lucas S."/>
            <person name="Van de Peer Y."/>
            <person name="Podila G.K."/>
            <person name="Polle A."/>
            <person name="Pukkila P.J."/>
            <person name="Richardson P.M."/>
            <person name="Rouze P."/>
            <person name="Sanders I.R."/>
            <person name="Stajich J.E."/>
            <person name="Tunlid A."/>
            <person name="Tuskan G."/>
            <person name="Grigoriev I.V."/>
        </authorList>
    </citation>
    <scope>NUCLEOTIDE SEQUENCE [LARGE SCALE GENOMIC DNA]</scope>
    <source>
        <strain evidence="5">S238N-H82 / ATCC MYA-4686</strain>
    </source>
</reference>
<dbReference type="GeneID" id="6085527"/>
<dbReference type="PANTHER" id="PTHR15572">
    <property type="entry name" value="GLIOMA TUMOR SUPPRESSOR CANDIDATE REGION GENE 1"/>
    <property type="match status" value="1"/>
</dbReference>
<accession>B0E0Z3</accession>
<dbReference type="EMBL" id="DS547163">
    <property type="protein sequence ID" value="EDQ99490.1"/>
    <property type="molecule type" value="Genomic_DNA"/>
</dbReference>
<dbReference type="PANTHER" id="PTHR15572:SF0">
    <property type="entry name" value="GLUTAMINE-RICH PROTEIN-RELATED"/>
    <property type="match status" value="1"/>
</dbReference>
<feature type="region of interest" description="Disordered" evidence="2">
    <location>
        <begin position="59"/>
        <end position="84"/>
    </location>
</feature>
<dbReference type="STRING" id="486041.B0E0Z3"/>
<dbReference type="InParanoid" id="B0E0Z3"/>
<evidence type="ECO:0000256" key="1">
    <source>
        <dbReference type="SAM" id="Coils"/>
    </source>
</evidence>